<dbReference type="InterPro" id="IPR001487">
    <property type="entry name" value="Bromodomain"/>
</dbReference>
<dbReference type="Gene3D" id="1.20.920.10">
    <property type="entry name" value="Bromodomain-like"/>
    <property type="match status" value="1"/>
</dbReference>
<evidence type="ECO:0000256" key="7">
    <source>
        <dbReference type="ARBA" id="ARBA00023117"/>
    </source>
</evidence>
<evidence type="ECO:0000256" key="8">
    <source>
        <dbReference type="ARBA" id="ARBA00023163"/>
    </source>
</evidence>
<dbReference type="GO" id="GO:0006302">
    <property type="term" value="P:double-strand break repair"/>
    <property type="evidence" value="ECO:0007669"/>
    <property type="project" value="UniProtKB-ARBA"/>
</dbReference>
<dbReference type="InterPro" id="IPR038718">
    <property type="entry name" value="SNF2-like_sf"/>
</dbReference>
<dbReference type="GO" id="GO:0016787">
    <property type="term" value="F:hydrolase activity"/>
    <property type="evidence" value="ECO:0007669"/>
    <property type="project" value="UniProtKB-KW"/>
</dbReference>
<dbReference type="InterPro" id="IPR018359">
    <property type="entry name" value="Bromodomain_CS"/>
</dbReference>
<sequence length="1649" mass="188639">MDREQLTSDVNQAYNRWLQMNQQYGQQATNYPEYIQLTKYLTFAAKNKDNTNNQLESHLVDQSYKDGTHRLQEQQQEHNRGQGQTQKEEQVEQSEQSEQLENLHKLEKLDYSTQQVLPSKPEKPVQQGSQFSMPEPSFSDVLPHVQEQEKRFSSTTSSDMHSTAYEQTQSASSVANPLQAYLPTNQLAAKTFSDQNYSTIRQDQDHQQEQKQPQVAASTMNATTIFNSQQSFLLKAQLTAFRGLAKNQQLPPDVRQVLSTAYNQLKQRVNTPAENTKSRGVNTELEHSQDAFKEPGFNQSMQQSVSQNVPQNVSQLHNYSQVPIGNSPSTVKVFQTGKNLGFKGKRDSSFNTSKTPKQPYLLQQKHIQTQPNLSSPQFPSPQTTTQLVPQLGQQVVRAADTSAPLILKMFPPDTPPVSISELTKTMPTVLNIVQVHDPTVRVDSFTVPFAPPKGSIPFESLSSHRSSMLLPSVHPSVINTSAAREAYDLLHGLSLDYYKDSLEKMRMKSNSHDATALRGLELELNAIMLLPLQKALRGHILSITHHQNSLLINNHPNFLSKTRKVSIDDAVVTNNLYVQQQSLAVQMEQTKQIKKLDNIIESSKYLKDCRMTMKERRSKMGKLIYHFHSLVERDEQKRIEKNARQRLQALKANDEETYIKLLDQTKDARITHLLKQTNSFLDSLAQAVKDQQQESKLFLGEGSGYMDGNLDTKDNNDSSTDYYSIAHKIKEEITKQPTILVGGVLKEYQVKGLQWMVSLFNNKLNGILADEMGLGKTIQTISLLTYLVEKKNIPGPFLVIVPLSTLTNWNSEFDKWAPSLKKITYKGNPQFRKTIQADIRAKKFQVLLTTYEYIIKDRPLLSKVKWVHMIIDEGHRMKNANSKLSSTLTQYYHSDYRLILTGTPLQNSLPELWALLNFVLPKIFNSVKSFDEWFNTPFANTGSHDKIALSEEETLLVIRRLHKVLRPFLLRRLKKDVEKDLPEKIEKVVKCKSSALQIKLYEQMLKYNQLFVGDESKKPIGVKGLNNKLMQLRKICNHPFVFEEVENLINPTRETNNNIWRVSGKFELLDRILPKFKATGHRVLIFFQMTQIMDIMEDFLRLRDMKYLRLDGATKSDDRQDMLRLFNAEGSDYFAFLLSTRAGGLGLNLQTADTVIIFDSDWNPHQDLQAQDRAHRIGQKNEVRILRLITEDSIEEVILSKAYEKLDIDGKVIQAGRFDNKSTAEEQEAILRQLLEAGESKKSDSEFDDDMDDDELNQLLARDDTELRKFQQLDKDRAEETKILPRLFTEAELPEVYNQDPDLFMQKNEDIDIYGRGNRERKMMHYDDNMTEEQWLRQLEDSEDDNGGPEPGRKSKRKASDDGLTSIEGGPKCGLNDLGVENDVVDVRKKYKSDHKPMKVARIRTSKQKDAGRTKGKLKPGFNVPLSRNLFSTLPVLNDHERQQLQDNITAINNHLLQYMKDGRNLSVIFLTKPPKRLYPDYYILIKYPIAFDVIKKRISRLVYVTLEEFMSDIHLMFNNARTYNEEDSVVYNDAELLEGQALLKYREITGNSTIDFSILDSMVGINKMHETPRDASKVEDNLMDGNQPLETVFMPRIKDVTPSHTSIAKSISKLNDNEGVSDSSILSDTATTDFESSGCVPNAALLNE</sequence>
<dbReference type="GO" id="GO:0006355">
    <property type="term" value="P:regulation of DNA-templated transcription"/>
    <property type="evidence" value="ECO:0007669"/>
    <property type="project" value="InterPro"/>
</dbReference>
<organism evidence="17 18">
    <name type="scientific">Komagataella pastoris</name>
    <name type="common">Yeast</name>
    <name type="synonym">Pichia pastoris</name>
    <dbReference type="NCBI Taxonomy" id="4922"/>
    <lineage>
        <taxon>Eukaryota</taxon>
        <taxon>Fungi</taxon>
        <taxon>Dikarya</taxon>
        <taxon>Ascomycota</taxon>
        <taxon>Saccharomycotina</taxon>
        <taxon>Pichiomycetes</taxon>
        <taxon>Pichiales</taxon>
        <taxon>Pichiaceae</taxon>
        <taxon>Komagataella</taxon>
    </lineage>
</organism>
<evidence type="ECO:0000259" key="12">
    <source>
        <dbReference type="PROSITE" id="PS50014"/>
    </source>
</evidence>
<dbReference type="CDD" id="cd18793">
    <property type="entry name" value="SF2_C_SNF"/>
    <property type="match status" value="1"/>
</dbReference>
<feature type="region of interest" description="Disordered" evidence="11">
    <location>
        <begin position="1341"/>
        <end position="1373"/>
    </location>
</feature>
<dbReference type="InterPro" id="IPR049730">
    <property type="entry name" value="SNF2/RAD54-like_C"/>
</dbReference>
<dbReference type="InterPro" id="IPR000330">
    <property type="entry name" value="SNF2_N"/>
</dbReference>
<accession>A0A1B2JIY8</accession>
<feature type="region of interest" description="Disordered" evidence="11">
    <location>
        <begin position="71"/>
        <end position="99"/>
    </location>
</feature>
<keyword evidence="6" id="KW-0805">Transcription regulation</keyword>
<evidence type="ECO:0000256" key="2">
    <source>
        <dbReference type="ARBA" id="ARBA00022741"/>
    </source>
</evidence>
<dbReference type="SMART" id="SM00487">
    <property type="entry name" value="DEXDc"/>
    <property type="match status" value="1"/>
</dbReference>
<dbReference type="InterPro" id="IPR027417">
    <property type="entry name" value="P-loop_NTPase"/>
</dbReference>
<gene>
    <name evidence="17" type="primary">SNF2</name>
    <name evidence="17" type="ORF">ATY40_BA7504408</name>
</gene>
<dbReference type="Proteomes" id="UP000094565">
    <property type="component" value="Chromosome 4"/>
</dbReference>
<evidence type="ECO:0000256" key="5">
    <source>
        <dbReference type="ARBA" id="ARBA00022840"/>
    </source>
</evidence>
<dbReference type="SUPFAM" id="SSF52540">
    <property type="entry name" value="P-loop containing nucleoside triphosphate hydrolases"/>
    <property type="match status" value="2"/>
</dbReference>
<evidence type="ECO:0000259" key="16">
    <source>
        <dbReference type="PROSITE" id="PS51666"/>
    </source>
</evidence>
<feature type="compositionally biased region" description="Polar residues" evidence="11">
    <location>
        <begin position="153"/>
        <end position="171"/>
    </location>
</feature>
<feature type="domain" description="Helicase ATP-binding" evidence="13">
    <location>
        <begin position="757"/>
        <end position="922"/>
    </location>
</feature>
<dbReference type="OrthoDB" id="5857104at2759"/>
<dbReference type="InterPro" id="IPR001650">
    <property type="entry name" value="Helicase_C-like"/>
</dbReference>
<keyword evidence="3" id="KW-0378">Hydrolase</keyword>
<dbReference type="PROSITE" id="PS51192">
    <property type="entry name" value="HELICASE_ATP_BIND_1"/>
    <property type="match status" value="1"/>
</dbReference>
<reference evidence="17 18" key="1">
    <citation type="submission" date="2016-02" db="EMBL/GenBank/DDBJ databases">
        <title>Comparative genomic and transcriptomic foundation for Pichia pastoris.</title>
        <authorList>
            <person name="Love K.R."/>
            <person name="Shah K.A."/>
            <person name="Whittaker C.A."/>
            <person name="Wu J."/>
            <person name="Bartlett M.C."/>
            <person name="Ma D."/>
            <person name="Leeson R.L."/>
            <person name="Priest M."/>
            <person name="Young S.K."/>
            <person name="Love J.C."/>
        </authorList>
    </citation>
    <scope>NUCLEOTIDE SEQUENCE [LARGE SCALE GENOMIC DNA]</scope>
    <source>
        <strain evidence="17 18">ATCC 28485</strain>
    </source>
</reference>
<dbReference type="Pfam" id="PF14619">
    <property type="entry name" value="SnAC"/>
    <property type="match status" value="1"/>
</dbReference>
<keyword evidence="5" id="KW-0067">ATP-binding</keyword>
<dbReference type="Gene3D" id="1.20.5.170">
    <property type="match status" value="1"/>
</dbReference>
<evidence type="ECO:0000259" key="14">
    <source>
        <dbReference type="PROSITE" id="PS51194"/>
    </source>
</evidence>
<keyword evidence="18" id="KW-1185">Reference proteome</keyword>
<dbReference type="InterPro" id="IPR014978">
    <property type="entry name" value="Gln-Leu-Gln_QLQ"/>
</dbReference>
<evidence type="ECO:0000256" key="1">
    <source>
        <dbReference type="ARBA" id="ARBA00004123"/>
    </source>
</evidence>
<keyword evidence="7 10" id="KW-0103">Bromodomain</keyword>
<evidence type="ECO:0000256" key="10">
    <source>
        <dbReference type="PROSITE-ProRule" id="PRU00035"/>
    </source>
</evidence>
<feature type="domain" description="QLQ" evidence="16">
    <location>
        <begin position="225"/>
        <end position="260"/>
    </location>
</feature>
<dbReference type="GO" id="GO:0042393">
    <property type="term" value="F:histone binding"/>
    <property type="evidence" value="ECO:0007669"/>
    <property type="project" value="InterPro"/>
</dbReference>
<feature type="compositionally biased region" description="Basic and acidic residues" evidence="11">
    <location>
        <begin position="71"/>
        <end position="90"/>
    </location>
</feature>
<keyword evidence="2" id="KW-0547">Nucleotide-binding</keyword>
<evidence type="ECO:0000313" key="18">
    <source>
        <dbReference type="Proteomes" id="UP000094565"/>
    </source>
</evidence>
<dbReference type="PROSITE" id="PS51204">
    <property type="entry name" value="HSA"/>
    <property type="match status" value="1"/>
</dbReference>
<dbReference type="PROSITE" id="PS51194">
    <property type="entry name" value="HELICASE_CTER"/>
    <property type="match status" value="1"/>
</dbReference>
<dbReference type="GO" id="GO:0006338">
    <property type="term" value="P:chromatin remodeling"/>
    <property type="evidence" value="ECO:0007669"/>
    <property type="project" value="UniProtKB-ARBA"/>
</dbReference>
<dbReference type="InterPro" id="IPR014001">
    <property type="entry name" value="Helicase_ATP-bd"/>
</dbReference>
<evidence type="ECO:0000313" key="17">
    <source>
        <dbReference type="EMBL" id="ANZ77986.1"/>
    </source>
</evidence>
<evidence type="ECO:0000256" key="3">
    <source>
        <dbReference type="ARBA" id="ARBA00022801"/>
    </source>
</evidence>
<dbReference type="FunFam" id="3.40.50.10810:FF:000008">
    <property type="entry name" value="Chromatin structure-remodeling complex subunit snf21"/>
    <property type="match status" value="1"/>
</dbReference>
<dbReference type="Gene3D" id="3.40.50.300">
    <property type="entry name" value="P-loop containing nucleotide triphosphate hydrolases"/>
    <property type="match status" value="1"/>
</dbReference>
<dbReference type="GO" id="GO:0004386">
    <property type="term" value="F:helicase activity"/>
    <property type="evidence" value="ECO:0007669"/>
    <property type="project" value="UniProtKB-KW"/>
</dbReference>
<proteinExistence type="predicted"/>
<feature type="domain" description="HSA" evidence="15">
    <location>
        <begin position="579"/>
        <end position="652"/>
    </location>
</feature>
<dbReference type="SMART" id="SM00297">
    <property type="entry name" value="BROMO"/>
    <property type="match status" value="1"/>
</dbReference>
<dbReference type="Gene3D" id="3.40.50.10810">
    <property type="entry name" value="Tandem AAA-ATPase domain"/>
    <property type="match status" value="1"/>
</dbReference>
<keyword evidence="4" id="KW-0347">Helicase</keyword>
<evidence type="ECO:0000259" key="13">
    <source>
        <dbReference type="PROSITE" id="PS51192"/>
    </source>
</evidence>
<dbReference type="InterPro" id="IPR014012">
    <property type="entry name" value="HSA_dom"/>
</dbReference>
<keyword evidence="8" id="KW-0804">Transcription</keyword>
<dbReference type="Pfam" id="PF00271">
    <property type="entry name" value="Helicase_C"/>
    <property type="match status" value="1"/>
</dbReference>
<evidence type="ECO:0000259" key="15">
    <source>
        <dbReference type="PROSITE" id="PS51204"/>
    </source>
</evidence>
<comment type="subcellular location">
    <subcellularLocation>
        <location evidence="1">Nucleus</location>
    </subcellularLocation>
</comment>
<dbReference type="PROSITE" id="PS00633">
    <property type="entry name" value="BROMODOMAIN_1"/>
    <property type="match status" value="1"/>
</dbReference>
<dbReference type="GO" id="GO:0005634">
    <property type="term" value="C:nucleus"/>
    <property type="evidence" value="ECO:0007669"/>
    <property type="project" value="UniProtKB-SubCell"/>
</dbReference>
<dbReference type="PANTHER" id="PTHR10799">
    <property type="entry name" value="SNF2/RAD54 HELICASE FAMILY"/>
    <property type="match status" value="1"/>
</dbReference>
<evidence type="ECO:0000256" key="4">
    <source>
        <dbReference type="ARBA" id="ARBA00022806"/>
    </source>
</evidence>
<dbReference type="SUPFAM" id="SSF47370">
    <property type="entry name" value="Bromodomain"/>
    <property type="match status" value="1"/>
</dbReference>
<keyword evidence="9" id="KW-0539">Nucleus</keyword>
<dbReference type="FunFam" id="3.40.50.300:FF:000843">
    <property type="entry name" value="Chromatin structure-remodeling complex subunit snf21"/>
    <property type="match status" value="1"/>
</dbReference>
<evidence type="ECO:0000256" key="9">
    <source>
        <dbReference type="ARBA" id="ARBA00023242"/>
    </source>
</evidence>
<dbReference type="GO" id="GO:0005524">
    <property type="term" value="F:ATP binding"/>
    <property type="evidence" value="ECO:0007669"/>
    <property type="project" value="UniProtKB-KW"/>
</dbReference>
<evidence type="ECO:0000256" key="11">
    <source>
        <dbReference type="SAM" id="MobiDB-lite"/>
    </source>
</evidence>
<dbReference type="Pfam" id="PF08880">
    <property type="entry name" value="QLQ"/>
    <property type="match status" value="1"/>
</dbReference>
<dbReference type="PROSITE" id="PS50014">
    <property type="entry name" value="BROMODOMAIN_2"/>
    <property type="match status" value="1"/>
</dbReference>
<feature type="region of interest" description="Disordered" evidence="11">
    <location>
        <begin position="114"/>
        <end position="171"/>
    </location>
</feature>
<dbReference type="GO" id="GO:0006366">
    <property type="term" value="P:transcription by RNA polymerase II"/>
    <property type="evidence" value="ECO:0007669"/>
    <property type="project" value="UniProtKB-ARBA"/>
</dbReference>
<dbReference type="PROSITE" id="PS51666">
    <property type="entry name" value="QLQ"/>
    <property type="match status" value="1"/>
</dbReference>
<dbReference type="InterPro" id="IPR036427">
    <property type="entry name" value="Bromodomain-like_sf"/>
</dbReference>
<dbReference type="Pfam" id="PF00176">
    <property type="entry name" value="SNF2-rel_dom"/>
    <property type="match status" value="1"/>
</dbReference>
<dbReference type="SMART" id="SM00490">
    <property type="entry name" value="HELICc"/>
    <property type="match status" value="1"/>
</dbReference>
<protein>
    <submittedName>
        <fullName evidence="17">BA75_04408T0</fullName>
    </submittedName>
</protein>
<dbReference type="SMART" id="SM01314">
    <property type="entry name" value="SnAC"/>
    <property type="match status" value="1"/>
</dbReference>
<dbReference type="Pfam" id="PF00439">
    <property type="entry name" value="Bromodomain"/>
    <property type="match status" value="1"/>
</dbReference>
<evidence type="ECO:0000256" key="6">
    <source>
        <dbReference type="ARBA" id="ARBA00023015"/>
    </source>
</evidence>
<dbReference type="InterPro" id="IPR029295">
    <property type="entry name" value="SnAC"/>
</dbReference>
<dbReference type="PRINTS" id="PR00503">
    <property type="entry name" value="BROMODOMAIN"/>
</dbReference>
<dbReference type="Pfam" id="PF07529">
    <property type="entry name" value="HSA"/>
    <property type="match status" value="1"/>
</dbReference>
<dbReference type="GO" id="GO:0140008">
    <property type="term" value="F:histone H4 reader activity"/>
    <property type="evidence" value="ECO:0007669"/>
    <property type="project" value="UniProtKB-ARBA"/>
</dbReference>
<dbReference type="CDD" id="cd17996">
    <property type="entry name" value="DEXHc_SMARCA2_SMARCA4"/>
    <property type="match status" value="1"/>
</dbReference>
<dbReference type="EMBL" id="CP014587">
    <property type="protein sequence ID" value="ANZ77986.1"/>
    <property type="molecule type" value="Genomic_DNA"/>
</dbReference>
<dbReference type="SMART" id="SM00951">
    <property type="entry name" value="QLQ"/>
    <property type="match status" value="1"/>
</dbReference>
<feature type="domain" description="Bromo" evidence="12">
    <location>
        <begin position="1462"/>
        <end position="1532"/>
    </location>
</feature>
<feature type="domain" description="Helicase C-terminal" evidence="14">
    <location>
        <begin position="1068"/>
        <end position="1231"/>
    </location>
</feature>
<name>A0A1B2JIY8_PICPA</name>